<dbReference type="EMBL" id="JADCLJ010000024">
    <property type="protein sequence ID" value="MBE4909994.1"/>
    <property type="molecule type" value="Genomic_DNA"/>
</dbReference>
<evidence type="ECO:0000256" key="5">
    <source>
        <dbReference type="ARBA" id="ARBA00023136"/>
    </source>
</evidence>
<evidence type="ECO:0000256" key="3">
    <source>
        <dbReference type="ARBA" id="ARBA00022692"/>
    </source>
</evidence>
<evidence type="ECO:0000256" key="6">
    <source>
        <dbReference type="RuleBase" id="RU366058"/>
    </source>
</evidence>
<keyword evidence="9" id="KW-1185">Reference proteome</keyword>
<gene>
    <name evidence="8" type="ORF">IMZ08_18310</name>
</gene>
<dbReference type="PANTHER" id="PTHR12677:SF59">
    <property type="entry name" value="GOLGI APPARATUS MEMBRANE PROTEIN TVP38-RELATED"/>
    <property type="match status" value="1"/>
</dbReference>
<evidence type="ECO:0000259" key="7">
    <source>
        <dbReference type="Pfam" id="PF09335"/>
    </source>
</evidence>
<comment type="caution">
    <text evidence="8">The sequence shown here is derived from an EMBL/GenBank/DDBJ whole genome shotgun (WGS) entry which is preliminary data.</text>
</comment>
<keyword evidence="3 6" id="KW-0812">Transmembrane</keyword>
<sequence>MKKTLSFIVIYLGLLYFVYTNHKEILNWITESDSSLLPLMFLLSTLFGVIPVIPFSVFSGLMGSKYGLVIGASINWFGTVAASVIIYLLARYGFSDYFTNYLKRFKGISRFNELITRNAFIAILFTRLIPIVPPPVVNVYSGLIKINLATYTIATVIGKLPGMVLYAFVGDRLFSSIHDLIYGLVFYVLFLLIILLIYFLWTKANKN</sequence>
<proteinExistence type="inferred from homology"/>
<keyword evidence="5 6" id="KW-0472">Membrane</keyword>
<evidence type="ECO:0000313" key="8">
    <source>
        <dbReference type="EMBL" id="MBE4909994.1"/>
    </source>
</evidence>
<dbReference type="PANTHER" id="PTHR12677">
    <property type="entry name" value="GOLGI APPARATUS MEMBRANE PROTEIN TVP38-RELATED"/>
    <property type="match status" value="1"/>
</dbReference>
<feature type="domain" description="VTT" evidence="7">
    <location>
        <begin position="53"/>
        <end position="171"/>
    </location>
</feature>
<dbReference type="Pfam" id="PF09335">
    <property type="entry name" value="VTT_dom"/>
    <property type="match status" value="1"/>
</dbReference>
<protein>
    <recommendedName>
        <fullName evidence="6">TVP38/TMEM64 family membrane protein</fullName>
    </recommendedName>
</protein>
<comment type="similarity">
    <text evidence="6">Belongs to the TVP38/TMEM64 family.</text>
</comment>
<evidence type="ECO:0000256" key="2">
    <source>
        <dbReference type="ARBA" id="ARBA00022475"/>
    </source>
</evidence>
<name>A0ABR9QNA9_9BACI</name>
<feature type="transmembrane region" description="Helical" evidence="6">
    <location>
        <begin position="114"/>
        <end position="136"/>
    </location>
</feature>
<feature type="transmembrane region" description="Helical" evidence="6">
    <location>
        <begin position="36"/>
        <end position="62"/>
    </location>
</feature>
<comment type="subcellular location">
    <subcellularLocation>
        <location evidence="1 6">Cell membrane</location>
        <topology evidence="1 6">Multi-pass membrane protein</topology>
    </subcellularLocation>
</comment>
<evidence type="ECO:0000313" key="9">
    <source>
        <dbReference type="Proteomes" id="UP001516662"/>
    </source>
</evidence>
<dbReference type="Proteomes" id="UP001516662">
    <property type="component" value="Unassembled WGS sequence"/>
</dbReference>
<keyword evidence="4 6" id="KW-1133">Transmembrane helix</keyword>
<reference evidence="8 9" key="1">
    <citation type="submission" date="2020-10" db="EMBL/GenBank/DDBJ databases">
        <title>Bacillus sp. HD4P25, an endophyte from a halophyte.</title>
        <authorList>
            <person name="Sun J.-Q."/>
        </authorList>
    </citation>
    <scope>NUCLEOTIDE SEQUENCE [LARGE SCALE GENOMIC DNA]</scope>
    <source>
        <strain evidence="8 9">YIM 93174</strain>
    </source>
</reference>
<dbReference type="InterPro" id="IPR015414">
    <property type="entry name" value="TMEM64"/>
</dbReference>
<dbReference type="InterPro" id="IPR032816">
    <property type="entry name" value="VTT_dom"/>
</dbReference>
<accession>A0ABR9QNA9</accession>
<organism evidence="8 9">
    <name type="scientific">Litchfieldia luteola</name>
    <dbReference type="NCBI Taxonomy" id="682179"/>
    <lineage>
        <taxon>Bacteria</taxon>
        <taxon>Bacillati</taxon>
        <taxon>Bacillota</taxon>
        <taxon>Bacilli</taxon>
        <taxon>Bacillales</taxon>
        <taxon>Bacillaceae</taxon>
        <taxon>Litchfieldia</taxon>
    </lineage>
</organism>
<feature type="transmembrane region" description="Helical" evidence="6">
    <location>
        <begin position="74"/>
        <end position="94"/>
    </location>
</feature>
<evidence type="ECO:0000256" key="4">
    <source>
        <dbReference type="ARBA" id="ARBA00022989"/>
    </source>
</evidence>
<keyword evidence="2 6" id="KW-1003">Cell membrane</keyword>
<feature type="transmembrane region" description="Helical" evidence="6">
    <location>
        <begin position="148"/>
        <end position="168"/>
    </location>
</feature>
<feature type="transmembrane region" description="Helical" evidence="6">
    <location>
        <begin position="180"/>
        <end position="201"/>
    </location>
</feature>
<dbReference type="RefSeq" id="WP_193539155.1">
    <property type="nucleotide sequence ID" value="NZ_JADCLJ010000024.1"/>
</dbReference>
<evidence type="ECO:0000256" key="1">
    <source>
        <dbReference type="ARBA" id="ARBA00004651"/>
    </source>
</evidence>